<accession>A0A8H5WXT1</accession>
<dbReference type="Proteomes" id="UP000567885">
    <property type="component" value="Unassembled WGS sequence"/>
</dbReference>
<evidence type="ECO:0000313" key="2">
    <source>
        <dbReference type="Proteomes" id="UP000567885"/>
    </source>
</evidence>
<proteinExistence type="predicted"/>
<evidence type="ECO:0000313" key="1">
    <source>
        <dbReference type="EMBL" id="KAF5674960.1"/>
    </source>
</evidence>
<dbReference type="OrthoDB" id="3594103at2759"/>
<protein>
    <submittedName>
        <fullName evidence="1">Uncharacterized protein</fullName>
    </submittedName>
</protein>
<dbReference type="AlphaFoldDB" id="A0A8H5WXT1"/>
<keyword evidence="2" id="KW-1185">Reference proteome</keyword>
<dbReference type="PANTHER" id="PTHR37538">
    <property type="entry name" value="BTB DOMAIN-CONTAINING PROTEIN"/>
    <property type="match status" value="1"/>
</dbReference>
<reference evidence="1 2" key="1">
    <citation type="submission" date="2020-05" db="EMBL/GenBank/DDBJ databases">
        <title>Identification and distribution of gene clusters putatively required for synthesis of sphingolipid metabolism inhibitors in phylogenetically diverse species of the filamentous fungus Fusarium.</title>
        <authorList>
            <person name="Kim H.-S."/>
            <person name="Busman M."/>
            <person name="Brown D.W."/>
            <person name="Divon H."/>
            <person name="Uhlig S."/>
            <person name="Proctor R.H."/>
        </authorList>
    </citation>
    <scope>NUCLEOTIDE SEQUENCE [LARGE SCALE GENOMIC DNA]</scope>
    <source>
        <strain evidence="1 2">NRRL 20693</strain>
    </source>
</reference>
<dbReference type="EMBL" id="JAAGWQ010000044">
    <property type="protein sequence ID" value="KAF5674960.1"/>
    <property type="molecule type" value="Genomic_DNA"/>
</dbReference>
<gene>
    <name evidence="1" type="ORF">FHETE_2711</name>
</gene>
<sequence>MAPWMNFSFWRPALANDRHEDRPATSRWLGKSRAIQFDDSNWVSVPEEILKHHPHFLQMWEGRHVLYMSDIPYHVAHIVVHYLNTNQYQNLKVQRSTETERTTIDFITAVFTHSVATKYQLPTLRQFAGERIVIYGDTISFVEIVKILSNKPFESMKITGQLYDYICHRSTKEGELMSTKSAEEIQQAIGGTMAGVLCQRIAKLEVENKHLKGVLGSH</sequence>
<organism evidence="1 2">
    <name type="scientific">Fusarium heterosporum</name>
    <dbReference type="NCBI Taxonomy" id="42747"/>
    <lineage>
        <taxon>Eukaryota</taxon>
        <taxon>Fungi</taxon>
        <taxon>Dikarya</taxon>
        <taxon>Ascomycota</taxon>
        <taxon>Pezizomycotina</taxon>
        <taxon>Sordariomycetes</taxon>
        <taxon>Hypocreomycetidae</taxon>
        <taxon>Hypocreales</taxon>
        <taxon>Nectriaceae</taxon>
        <taxon>Fusarium</taxon>
        <taxon>Fusarium heterosporum species complex</taxon>
    </lineage>
</organism>
<dbReference type="PANTHER" id="PTHR37538:SF4">
    <property type="entry name" value="PITSLRE SERINE_THREONINE-PROTEIN KINASE CDC2L1"/>
    <property type="match status" value="1"/>
</dbReference>
<name>A0A8H5WXT1_FUSHE</name>
<comment type="caution">
    <text evidence="1">The sequence shown here is derived from an EMBL/GenBank/DDBJ whole genome shotgun (WGS) entry which is preliminary data.</text>
</comment>